<dbReference type="Proteomes" id="UP000033423">
    <property type="component" value="Unassembled WGS sequence"/>
</dbReference>
<gene>
    <name evidence="2" type="ORF">MBAV_000222</name>
</gene>
<dbReference type="InterPro" id="IPR040988">
    <property type="entry name" value="DUF5618"/>
</dbReference>
<accession>A0A0F3H044</accession>
<dbReference type="Gene3D" id="1.20.120.330">
    <property type="entry name" value="Nucleotidyltransferases domain 2"/>
    <property type="match status" value="1"/>
</dbReference>
<feature type="domain" description="DUF5618" evidence="1">
    <location>
        <begin position="8"/>
        <end position="132"/>
    </location>
</feature>
<dbReference type="EMBL" id="LACI01000103">
    <property type="protein sequence ID" value="KJU87594.1"/>
    <property type="molecule type" value="Genomic_DNA"/>
</dbReference>
<name>A0A0F3H044_9BACT</name>
<comment type="caution">
    <text evidence="2">The sequence shown here is derived from an EMBL/GenBank/DDBJ whole genome shotgun (WGS) entry which is preliminary data.</text>
</comment>
<evidence type="ECO:0000313" key="2">
    <source>
        <dbReference type="EMBL" id="KJU87594.1"/>
    </source>
</evidence>
<dbReference type="AlphaFoldDB" id="A0A0F3H044"/>
<proteinExistence type="predicted"/>
<evidence type="ECO:0000313" key="3">
    <source>
        <dbReference type="Proteomes" id="UP000033423"/>
    </source>
</evidence>
<protein>
    <recommendedName>
        <fullName evidence="1">DUF5618 domain-containing protein</fullName>
    </recommendedName>
</protein>
<dbReference type="Pfam" id="PF18498">
    <property type="entry name" value="DUF5618"/>
    <property type="match status" value="1"/>
</dbReference>
<sequence>MPKKQIRKEGEALRYLENSREILRNTPIEGNHYIDKNPVKEACGTAYLGVLEAINDALIKKGLTPKQLPKKVETYRIALQEHLSVKNGKLLKDFNSLYDLLHIAGYYQGLLYDAQVVKDTLKATEKFIKKISNGV</sequence>
<evidence type="ECO:0000259" key="1">
    <source>
        <dbReference type="Pfam" id="PF18498"/>
    </source>
</evidence>
<reference evidence="2 3" key="1">
    <citation type="submission" date="2015-02" db="EMBL/GenBank/DDBJ databases">
        <title>Single-cell genomics of uncultivated deep-branching MTB reveals a conserved set of magnetosome genes.</title>
        <authorList>
            <person name="Kolinko S."/>
            <person name="Richter M."/>
            <person name="Glockner F.O."/>
            <person name="Brachmann A."/>
            <person name="Schuler D."/>
        </authorList>
    </citation>
    <scope>NUCLEOTIDE SEQUENCE [LARGE SCALE GENOMIC DNA]</scope>
    <source>
        <strain evidence="2">TM-1</strain>
    </source>
</reference>
<organism evidence="2 3">
    <name type="scientific">Candidatus Magnetobacterium bavaricum</name>
    <dbReference type="NCBI Taxonomy" id="29290"/>
    <lineage>
        <taxon>Bacteria</taxon>
        <taxon>Pseudomonadati</taxon>
        <taxon>Nitrospirota</taxon>
        <taxon>Thermodesulfovibrionia</taxon>
        <taxon>Thermodesulfovibrionales</taxon>
        <taxon>Candidatus Magnetobacteriaceae</taxon>
        <taxon>Candidatus Magnetobacterium</taxon>
    </lineage>
</organism>
<keyword evidence="3" id="KW-1185">Reference proteome</keyword>